<gene>
    <name evidence="5" type="ORF">dnm_078870</name>
</gene>
<evidence type="ECO:0000313" key="5">
    <source>
        <dbReference type="EMBL" id="QTA91813.1"/>
    </source>
</evidence>
<dbReference type="PANTHER" id="PTHR35092:SF1">
    <property type="entry name" value="CHLORINASE MJ1651"/>
    <property type="match status" value="1"/>
</dbReference>
<dbReference type="InterPro" id="IPR023227">
    <property type="entry name" value="SAM_OH_AdoTrfase_C_sf"/>
</dbReference>
<dbReference type="Gene3D" id="2.40.30.90">
    <property type="entry name" value="Bacterial fluorinating enzyme like"/>
    <property type="match status" value="1"/>
</dbReference>
<dbReference type="InterPro" id="IPR046469">
    <property type="entry name" value="SAM_HAT_N"/>
</dbReference>
<sequence>MVITLLTDFGTDDEYVGVMKGVILSLNPAATIIDITHSIDPQDLTHAAHTLESSYQYFPKGTVHVIVVDPGVGSGRAILAVKTKKYVFLAPDNGVLTRIMDSEIINSVIRVDKSEYFLESVSQTFHGRDIFAPVAAHITRGVQIKQLGTPEHLKNLVRLRIPKPYISDSGELVGTIVSADRFGNLITNIDLNTLATFCREQAEAVSIRIGKNEIIGLSQSYASVKSQNPLAIMSSRGYLEISVNCGNARQHFRVGKGDTVTIKRHIQI</sequence>
<name>A0A975GT70_9BACT</name>
<feature type="domain" description="S-adenosyl-l-methionine hydroxide adenosyltransferase N-terminal" evidence="3">
    <location>
        <begin position="3"/>
        <end position="148"/>
    </location>
</feature>
<dbReference type="InterPro" id="IPR023228">
    <property type="entry name" value="SAM_OH_AdoTrfase_N_sf"/>
</dbReference>
<dbReference type="Proteomes" id="UP000663722">
    <property type="component" value="Chromosome"/>
</dbReference>
<keyword evidence="1" id="KW-0949">S-adenosyl-L-methionine</keyword>
<dbReference type="PANTHER" id="PTHR35092">
    <property type="entry name" value="CHLORINASE MJ1651"/>
    <property type="match status" value="1"/>
</dbReference>
<dbReference type="SUPFAM" id="SSF101852">
    <property type="entry name" value="Bacterial fluorinating enzyme, C-terminal domain"/>
    <property type="match status" value="1"/>
</dbReference>
<keyword evidence="6" id="KW-1185">Reference proteome</keyword>
<dbReference type="AlphaFoldDB" id="A0A975GT70"/>
<dbReference type="SUPFAM" id="SSF102522">
    <property type="entry name" value="Bacterial fluorinating enzyme, N-terminal domain"/>
    <property type="match status" value="1"/>
</dbReference>
<dbReference type="Pfam" id="PF20257">
    <property type="entry name" value="SAM_HAT_C"/>
    <property type="match status" value="1"/>
</dbReference>
<organism evidence="5 6">
    <name type="scientific">Desulfonema magnum</name>
    <dbReference type="NCBI Taxonomy" id="45655"/>
    <lineage>
        <taxon>Bacteria</taxon>
        <taxon>Pseudomonadati</taxon>
        <taxon>Thermodesulfobacteriota</taxon>
        <taxon>Desulfobacteria</taxon>
        <taxon>Desulfobacterales</taxon>
        <taxon>Desulfococcaceae</taxon>
        <taxon>Desulfonema</taxon>
    </lineage>
</organism>
<dbReference type="InterPro" id="IPR002747">
    <property type="entry name" value="SAM_OH_AdoTrfase"/>
</dbReference>
<comment type="similarity">
    <text evidence="2">Belongs to the SAM hydrolase / SAM-dependent halogenase family.</text>
</comment>
<dbReference type="Gene3D" id="3.40.50.10790">
    <property type="entry name" value="S-adenosyl-l-methionine hydroxide adenosyltransferase, N-terminal"/>
    <property type="match status" value="1"/>
</dbReference>
<proteinExistence type="inferred from homology"/>
<dbReference type="RefSeq" id="WP_207679431.1">
    <property type="nucleotide sequence ID" value="NZ_CP061800.1"/>
</dbReference>
<dbReference type="KEGG" id="dmm:dnm_078870"/>
<dbReference type="PIRSF" id="PIRSF006779">
    <property type="entry name" value="UCP006779"/>
    <property type="match status" value="1"/>
</dbReference>
<dbReference type="EMBL" id="CP061800">
    <property type="protein sequence ID" value="QTA91813.1"/>
    <property type="molecule type" value="Genomic_DNA"/>
</dbReference>
<dbReference type="InterPro" id="IPR046470">
    <property type="entry name" value="SAM_HAT_C"/>
</dbReference>
<evidence type="ECO:0000259" key="4">
    <source>
        <dbReference type="Pfam" id="PF20257"/>
    </source>
</evidence>
<evidence type="ECO:0000256" key="1">
    <source>
        <dbReference type="ARBA" id="ARBA00022691"/>
    </source>
</evidence>
<protein>
    <submittedName>
        <fullName evidence="5">SAM-dependent hydroxide adenosyltransferase</fullName>
    </submittedName>
</protein>
<evidence type="ECO:0000313" key="6">
    <source>
        <dbReference type="Proteomes" id="UP000663722"/>
    </source>
</evidence>
<feature type="domain" description="S-adenosyl-l-methionine hydroxide adenosyltransferase C-terminal" evidence="4">
    <location>
        <begin position="174"/>
        <end position="261"/>
    </location>
</feature>
<reference evidence="5" key="1">
    <citation type="journal article" date="2021" name="Microb. Physiol.">
        <title>Proteogenomic Insights into the Physiology of Marine, Sulfate-Reducing, Filamentous Desulfonema limicola and Desulfonema magnum.</title>
        <authorList>
            <person name="Schnaars V."/>
            <person name="Wohlbrand L."/>
            <person name="Scheve S."/>
            <person name="Hinrichs C."/>
            <person name="Reinhardt R."/>
            <person name="Rabus R."/>
        </authorList>
    </citation>
    <scope>NUCLEOTIDE SEQUENCE</scope>
    <source>
        <strain evidence="5">4be13</strain>
    </source>
</reference>
<accession>A0A975GT70</accession>
<evidence type="ECO:0000259" key="3">
    <source>
        <dbReference type="Pfam" id="PF01887"/>
    </source>
</evidence>
<dbReference type="Pfam" id="PF01887">
    <property type="entry name" value="SAM_HAT_N"/>
    <property type="match status" value="1"/>
</dbReference>
<evidence type="ECO:0000256" key="2">
    <source>
        <dbReference type="ARBA" id="ARBA00024035"/>
    </source>
</evidence>